<evidence type="ECO:0000256" key="2">
    <source>
        <dbReference type="ARBA" id="ARBA00022630"/>
    </source>
</evidence>
<evidence type="ECO:0000313" key="6">
    <source>
        <dbReference type="EMBL" id="KYC45623.1"/>
    </source>
</evidence>
<keyword evidence="4" id="KW-0560">Oxidoreductase</keyword>
<evidence type="ECO:0000259" key="5">
    <source>
        <dbReference type="PROSITE" id="PS51387"/>
    </source>
</evidence>
<organism evidence="6 10">
    <name type="scientific">Candidatus Methanofastidiosum methylothiophilum</name>
    <dbReference type="NCBI Taxonomy" id="1705564"/>
    <lineage>
        <taxon>Archaea</taxon>
        <taxon>Methanobacteriati</taxon>
        <taxon>Methanobacteriota</taxon>
        <taxon>Stenosarchaea group</taxon>
        <taxon>Candidatus Methanofastidiosia</taxon>
        <taxon>Candidatus Methanofastidiosales</taxon>
        <taxon>Candidatus Methanofastidiosaceae</taxon>
        <taxon>Candidatus Methanofastidiosum</taxon>
    </lineage>
</organism>
<comment type="cofactor">
    <cofactor evidence="1">
        <name>FAD</name>
        <dbReference type="ChEBI" id="CHEBI:57692"/>
    </cofactor>
</comment>
<dbReference type="SUPFAM" id="SSF55103">
    <property type="entry name" value="FAD-linked oxidases, C-terminal domain"/>
    <property type="match status" value="1"/>
</dbReference>
<evidence type="ECO:0000256" key="1">
    <source>
        <dbReference type="ARBA" id="ARBA00001974"/>
    </source>
</evidence>
<dbReference type="Gene3D" id="3.30.465.10">
    <property type="match status" value="1"/>
</dbReference>
<keyword evidence="3" id="KW-0274">FAD</keyword>
<reference evidence="9 10" key="1">
    <citation type="journal article" date="2016" name="ISME J.">
        <title>Chasing the elusive Euryarchaeota class WSA2: genomes reveal a uniquely fastidious methyl-reducing methanogen.</title>
        <authorList>
            <person name="Nobu M.K."/>
            <person name="Narihiro T."/>
            <person name="Kuroda K."/>
            <person name="Mei R."/>
            <person name="Liu W.T."/>
        </authorList>
    </citation>
    <scope>NUCLEOTIDE SEQUENCE [LARGE SCALE GENOMIC DNA]</scope>
    <source>
        <strain evidence="6">B03fssc0709_Meth_Bin005</strain>
        <strain evidence="7">B15fssc0709_Meth_Bin003</strain>
        <strain evidence="8">BMIXfssc0709_Meth_Bin006</strain>
    </source>
</reference>
<dbReference type="InterPro" id="IPR004113">
    <property type="entry name" value="FAD-bd_oxidored_4_C"/>
</dbReference>
<dbReference type="GO" id="GO:0008720">
    <property type="term" value="F:D-lactate dehydrogenase (NAD+) activity"/>
    <property type="evidence" value="ECO:0007669"/>
    <property type="project" value="TreeGrafter"/>
</dbReference>
<dbReference type="InterPro" id="IPR016164">
    <property type="entry name" value="FAD-linked_Oxase-like_C"/>
</dbReference>
<accession>A0A150IS12</accession>
<dbReference type="Proteomes" id="UP000091929">
    <property type="component" value="Unassembled WGS sequence"/>
</dbReference>
<dbReference type="EMBL" id="LNGF01000017">
    <property type="protein sequence ID" value="KYC47746.1"/>
    <property type="molecule type" value="Genomic_DNA"/>
</dbReference>
<evidence type="ECO:0000256" key="3">
    <source>
        <dbReference type="ARBA" id="ARBA00022827"/>
    </source>
</evidence>
<dbReference type="PROSITE" id="PS51387">
    <property type="entry name" value="FAD_PCMH"/>
    <property type="match status" value="1"/>
</dbReference>
<protein>
    <submittedName>
        <fullName evidence="6">Glycolate oxidase subunit GlcD</fullName>
    </submittedName>
</protein>
<evidence type="ECO:0000313" key="10">
    <source>
        <dbReference type="Proteomes" id="UP000092401"/>
    </source>
</evidence>
<dbReference type="PANTHER" id="PTHR11748:SF114">
    <property type="entry name" value="ARYL-ALCOHOL OXIDASE VANILLYL-ALCOHOL OXIDASE (AFU_ORTHOLOGUE AFUA_3G09500)-RELATED"/>
    <property type="match status" value="1"/>
</dbReference>
<dbReference type="InterPro" id="IPR016166">
    <property type="entry name" value="FAD-bd_PCMH"/>
</dbReference>
<dbReference type="Proteomes" id="UP000092403">
    <property type="component" value="Unassembled WGS sequence"/>
</dbReference>
<sequence>MDKKDRIYKVLTQIVGDEKWVSNSPVDCWCYSYDMSFVRPKMPQYVVLPQTVEEIQSIVRLANAEKLPIVPFTAGTNIGGLCIPEQGGIIIDLKRMNKILKIDTESRYAIIEPGVSHAELAQELYKVKARFGWPVGPPSASVLAAAINHGIGGITGRYGLNSQQITSMEVILPTGETARVGSCAIRPDAWHSLLPLPRLDGLFQGWLGTTGIVTKLGIFIPPVPDYVHIGTFSAQNLVDMEKFMRNFSKYEYHDDFTAISWWLSQVPIPYPFVEKPKGAAEWNGYCVMYGFTEKELENKVDTFNKVIASERKSGNTIDATDVPEESKRGRTQLPSQIVGSTKNYCKMGGGGISWPGTFTPSNKWALVYDQWKDIYMNKLSPALSPAVRVTMYRGTHYGMLRLMTPFPRDRPAEEANAANGIVECLKVLLDAGGIPYKPPVAYQREINQRADPGYVDLIMKVKDMLDPNHIMNPGKYQVR</sequence>
<dbReference type="Gene3D" id="1.10.45.10">
    <property type="entry name" value="Vanillyl-alcohol Oxidase, Chain A, domain 4"/>
    <property type="match status" value="1"/>
</dbReference>
<comment type="caution">
    <text evidence="6">The sequence shown here is derived from an EMBL/GenBank/DDBJ whole genome shotgun (WGS) entry which is preliminary data.</text>
</comment>
<dbReference type="PANTHER" id="PTHR11748">
    <property type="entry name" value="D-LACTATE DEHYDROGENASE"/>
    <property type="match status" value="1"/>
</dbReference>
<dbReference type="AlphaFoldDB" id="A0A150IKU1"/>
<evidence type="ECO:0000313" key="8">
    <source>
        <dbReference type="EMBL" id="KYC50517.1"/>
    </source>
</evidence>
<dbReference type="EMBL" id="LNGE01000014">
    <property type="protein sequence ID" value="KYC45623.1"/>
    <property type="molecule type" value="Genomic_DNA"/>
</dbReference>
<gene>
    <name evidence="6" type="ORF">APG10_00697</name>
    <name evidence="7" type="ORF">APG11_00915</name>
    <name evidence="8" type="ORF">APG12_00754</name>
</gene>
<dbReference type="EMBL" id="LNJC01000012">
    <property type="protein sequence ID" value="KYC50517.1"/>
    <property type="molecule type" value="Genomic_DNA"/>
</dbReference>
<proteinExistence type="predicted"/>
<keyword evidence="2" id="KW-0285">Flavoprotein</keyword>
<feature type="domain" description="FAD-binding PCMH-type" evidence="5">
    <location>
        <begin position="38"/>
        <end position="223"/>
    </location>
</feature>
<evidence type="ECO:0000313" key="9">
    <source>
        <dbReference type="Proteomes" id="UP000091929"/>
    </source>
</evidence>
<evidence type="ECO:0000313" key="7">
    <source>
        <dbReference type="EMBL" id="KYC47746.1"/>
    </source>
</evidence>
<accession>A0A150IZV0</accession>
<dbReference type="Pfam" id="PF02913">
    <property type="entry name" value="FAD-oxidase_C"/>
    <property type="match status" value="1"/>
</dbReference>
<dbReference type="GO" id="GO:1903457">
    <property type="term" value="P:lactate catabolic process"/>
    <property type="evidence" value="ECO:0007669"/>
    <property type="project" value="TreeGrafter"/>
</dbReference>
<evidence type="ECO:0000256" key="4">
    <source>
        <dbReference type="ARBA" id="ARBA00023002"/>
    </source>
</evidence>
<dbReference type="Pfam" id="PF01565">
    <property type="entry name" value="FAD_binding_4"/>
    <property type="match status" value="1"/>
</dbReference>
<dbReference type="InterPro" id="IPR036318">
    <property type="entry name" value="FAD-bd_PCMH-like_sf"/>
</dbReference>
<accession>A0A150IKU1</accession>
<dbReference type="InterPro" id="IPR016171">
    <property type="entry name" value="Vanillyl_alc_oxidase_C-sub2"/>
</dbReference>
<dbReference type="GO" id="GO:0004458">
    <property type="term" value="F:D-lactate dehydrogenase (cytochrome) activity"/>
    <property type="evidence" value="ECO:0007669"/>
    <property type="project" value="TreeGrafter"/>
</dbReference>
<dbReference type="Proteomes" id="UP000092401">
    <property type="component" value="Unassembled WGS sequence"/>
</dbReference>
<dbReference type="InterPro" id="IPR016169">
    <property type="entry name" value="FAD-bd_PCMH_sub2"/>
</dbReference>
<dbReference type="GO" id="GO:0071949">
    <property type="term" value="F:FAD binding"/>
    <property type="evidence" value="ECO:0007669"/>
    <property type="project" value="InterPro"/>
</dbReference>
<name>A0A150IKU1_9EURY</name>
<dbReference type="SUPFAM" id="SSF56176">
    <property type="entry name" value="FAD-binding/transporter-associated domain-like"/>
    <property type="match status" value="1"/>
</dbReference>
<dbReference type="InterPro" id="IPR006094">
    <property type="entry name" value="Oxid_FAD_bind_N"/>
</dbReference>